<sequence length="214" mass="24943">MPNWVLLREAAHHLVKNGKTVFTRKELTRVARQIDNTRSEASLDFEIDLVTVNSNSKDRYRDPDKLFLYRLDRGKYTLYNPEIHGSIDEYIYIKTLHVRKDFLTQIVSELENHGYKVVEILQSPKPWNPNIIALENDSRIGVWIVDPSQDPNTQLRTLAYVIGSSLLNRDLDKHIIILPQLIANKIPNNVKEELIKLNIKLVALKEEKKYSILF</sequence>
<dbReference type="InterPro" id="IPR056086">
    <property type="entry name" value="DUF7669"/>
</dbReference>
<dbReference type="EMBL" id="DTBJ01000037">
    <property type="protein sequence ID" value="HGM58896.1"/>
    <property type="molecule type" value="Genomic_DNA"/>
</dbReference>
<reference evidence="2" key="1">
    <citation type="journal article" date="2020" name="mSystems">
        <title>Genome- and Community-Level Interaction Insights into Carbon Utilization and Element Cycling Functions of Hydrothermarchaeota in Hydrothermal Sediment.</title>
        <authorList>
            <person name="Zhou Z."/>
            <person name="Liu Y."/>
            <person name="Xu W."/>
            <person name="Pan J."/>
            <person name="Luo Z.H."/>
            <person name="Li M."/>
        </authorList>
    </citation>
    <scope>NUCLEOTIDE SEQUENCE [LARGE SCALE GENOMIC DNA]</scope>
    <source>
        <strain evidence="2">SpSt-642</strain>
    </source>
</reference>
<feature type="domain" description="DUF7669" evidence="1">
    <location>
        <begin position="2"/>
        <end position="78"/>
    </location>
</feature>
<evidence type="ECO:0000259" key="1">
    <source>
        <dbReference type="Pfam" id="PF24706"/>
    </source>
</evidence>
<dbReference type="AlphaFoldDB" id="A0A7C4D8Z9"/>
<name>A0A7C4D8Z9_STAMA</name>
<gene>
    <name evidence="2" type="ORF">ENU14_04855</name>
</gene>
<organism evidence="2">
    <name type="scientific">Staphylothermus marinus</name>
    <dbReference type="NCBI Taxonomy" id="2280"/>
    <lineage>
        <taxon>Archaea</taxon>
        <taxon>Thermoproteota</taxon>
        <taxon>Thermoprotei</taxon>
        <taxon>Desulfurococcales</taxon>
        <taxon>Desulfurococcaceae</taxon>
        <taxon>Staphylothermus</taxon>
    </lineage>
</organism>
<protein>
    <recommendedName>
        <fullName evidence="1">DUF7669 domain-containing protein</fullName>
    </recommendedName>
</protein>
<accession>A0A7C4D8Z9</accession>
<comment type="caution">
    <text evidence="2">The sequence shown here is derived from an EMBL/GenBank/DDBJ whole genome shotgun (WGS) entry which is preliminary data.</text>
</comment>
<evidence type="ECO:0000313" key="2">
    <source>
        <dbReference type="EMBL" id="HGM58896.1"/>
    </source>
</evidence>
<dbReference type="Pfam" id="PF24706">
    <property type="entry name" value="DUF7669"/>
    <property type="match status" value="1"/>
</dbReference>
<proteinExistence type="predicted"/>